<accession>A0A2S2PBU0</accession>
<organism evidence="2">
    <name type="scientific">Schizaphis graminum</name>
    <name type="common">Green bug aphid</name>
    <dbReference type="NCBI Taxonomy" id="13262"/>
    <lineage>
        <taxon>Eukaryota</taxon>
        <taxon>Metazoa</taxon>
        <taxon>Ecdysozoa</taxon>
        <taxon>Arthropoda</taxon>
        <taxon>Hexapoda</taxon>
        <taxon>Insecta</taxon>
        <taxon>Pterygota</taxon>
        <taxon>Neoptera</taxon>
        <taxon>Paraneoptera</taxon>
        <taxon>Hemiptera</taxon>
        <taxon>Sternorrhyncha</taxon>
        <taxon>Aphidomorpha</taxon>
        <taxon>Aphidoidea</taxon>
        <taxon>Aphididae</taxon>
        <taxon>Aphidini</taxon>
        <taxon>Schizaphis</taxon>
    </lineage>
</organism>
<evidence type="ECO:0000313" key="2">
    <source>
        <dbReference type="EMBL" id="MBY26386.1"/>
    </source>
</evidence>
<sequence length="363" mass="40394">MTSIFVVLIITIITITSGGAKENTLPRIALPLYDSCPSLESAEYQVTMIDSVKSLISGCAYISYNYSLNSVSQQSLRMWFGSVVYSSQSCHYQGKENFNFYCTGKLPSSTEDTKEGRMRYIRLYDADANKVGNPDHRCALYKTGIENATTFRMAVSGNTSCDGLLNILSRPKMKISDYNKGSMLLLFNKTRLNTLVTSPLPDTTTTESMESIAISVEGDFLEHFGNRLNQFGGSSVLSTAVQNKTKREKRHALPYEFGGDGGRGSVMFLYNSQSAMNENEDTANTTKTTTDKNRLRQLLVTEHIQKRRRRSVLNVKSTSKTEVPVLAGISPFSLILVNRGHNNKTGSIKPLGLWDQITKLFKD</sequence>
<reference evidence="2" key="1">
    <citation type="submission" date="2018-04" db="EMBL/GenBank/DDBJ databases">
        <title>Transcriptome of Schizaphis graminum biotype I.</title>
        <authorList>
            <person name="Scully E.D."/>
            <person name="Geib S.M."/>
            <person name="Palmer N.A."/>
            <person name="Koch K."/>
            <person name="Bradshaw J."/>
            <person name="Heng-Moss T."/>
            <person name="Sarath G."/>
        </authorList>
    </citation>
    <scope>NUCLEOTIDE SEQUENCE</scope>
</reference>
<name>A0A2S2PBU0_SCHGA</name>
<evidence type="ECO:0000256" key="1">
    <source>
        <dbReference type="SAM" id="SignalP"/>
    </source>
</evidence>
<dbReference type="EMBL" id="GGMR01013767">
    <property type="protein sequence ID" value="MBY26386.1"/>
    <property type="molecule type" value="Transcribed_RNA"/>
</dbReference>
<proteinExistence type="predicted"/>
<feature type="signal peptide" evidence="1">
    <location>
        <begin position="1"/>
        <end position="20"/>
    </location>
</feature>
<keyword evidence="1" id="KW-0732">Signal</keyword>
<dbReference type="AlphaFoldDB" id="A0A2S2PBU0"/>
<protein>
    <submittedName>
        <fullName evidence="2">Uncharacterized protein</fullName>
    </submittedName>
</protein>
<feature type="chain" id="PRO_5015764332" evidence="1">
    <location>
        <begin position="21"/>
        <end position="363"/>
    </location>
</feature>
<gene>
    <name evidence="2" type="ORF">g.172335</name>
</gene>